<evidence type="ECO:0000259" key="1">
    <source>
        <dbReference type="Pfam" id="PF12697"/>
    </source>
</evidence>
<dbReference type="Pfam" id="PF12697">
    <property type="entry name" value="Abhydrolase_6"/>
    <property type="match status" value="1"/>
</dbReference>
<comment type="caution">
    <text evidence="2">The sequence shown here is derived from an EMBL/GenBank/DDBJ whole genome shotgun (WGS) entry which is preliminary data.</text>
</comment>
<dbReference type="InterPro" id="IPR000073">
    <property type="entry name" value="AB_hydrolase_1"/>
</dbReference>
<feature type="domain" description="AB hydrolase-1" evidence="1">
    <location>
        <begin position="74"/>
        <end position="362"/>
    </location>
</feature>
<dbReference type="AlphaFoldDB" id="A0A8H6MBG7"/>
<dbReference type="SUPFAM" id="SSF53474">
    <property type="entry name" value="alpha/beta-Hydrolases"/>
    <property type="match status" value="1"/>
</dbReference>
<dbReference type="InterPro" id="IPR029058">
    <property type="entry name" value="AB_hydrolase_fold"/>
</dbReference>
<accession>A0A8H6MBG7</accession>
<dbReference type="OrthoDB" id="3251587at2759"/>
<name>A0A8H6MBG7_9AGAR</name>
<keyword evidence="3" id="KW-1185">Reference proteome</keyword>
<reference evidence="2 3" key="1">
    <citation type="submission" date="2020-07" db="EMBL/GenBank/DDBJ databases">
        <title>Comparative genomics of pyrophilous fungi reveals a link between fire events and developmental genes.</title>
        <authorList>
            <consortium name="DOE Joint Genome Institute"/>
            <person name="Steindorff A.S."/>
            <person name="Carver A."/>
            <person name="Calhoun S."/>
            <person name="Stillman K."/>
            <person name="Liu H."/>
            <person name="Lipzen A."/>
            <person name="Pangilinan J."/>
            <person name="Labutti K."/>
            <person name="Bruns T.D."/>
            <person name="Grigoriev I.V."/>
        </authorList>
    </citation>
    <scope>NUCLEOTIDE SEQUENCE [LARGE SCALE GENOMIC DNA]</scope>
    <source>
        <strain evidence="2 3">CBS 144469</strain>
    </source>
</reference>
<sequence>MCMAHCISSLPPIREMALPVLNVNAETHFAYLDSGAPNTHAYKTIFVVHGIAFNASTSIPVFTALSILTSFTEVFQKVVELAPASSVRIVAMNRSDYPGSSTVSEKELSLLSGSEDDCALYLSNRGADVLAFVDRFIQEYRLPAISEDGQTGGVAILGWSLGSSFAIAALASALKADSAVQSRLAKYIRALILEDPASVALGIPMPELNWAPGLDESIPPQERLPFNIAWLSSYFDHGDLSKRDPKTLTYASPSIARVPSIYSMYPQYSEIVDVAPLMGSDGLHMAKLGGPSRHVYEQVFFGKDIRALLPRLKVWVMGREQSGWFGITTFWQVQDDNAKYGGNVNLEMFPKTNHFVHWDDPEMAIASWKKALA</sequence>
<dbReference type="Gene3D" id="3.40.50.1820">
    <property type="entry name" value="alpha/beta hydrolase"/>
    <property type="match status" value="1"/>
</dbReference>
<evidence type="ECO:0000313" key="2">
    <source>
        <dbReference type="EMBL" id="KAF6758042.1"/>
    </source>
</evidence>
<protein>
    <recommendedName>
        <fullName evidence="1">AB hydrolase-1 domain-containing protein</fullName>
    </recommendedName>
</protein>
<evidence type="ECO:0000313" key="3">
    <source>
        <dbReference type="Proteomes" id="UP000521943"/>
    </source>
</evidence>
<gene>
    <name evidence="2" type="ORF">DFP72DRAFT_1006316</name>
</gene>
<organism evidence="2 3">
    <name type="scientific">Ephemerocybe angulata</name>
    <dbReference type="NCBI Taxonomy" id="980116"/>
    <lineage>
        <taxon>Eukaryota</taxon>
        <taxon>Fungi</taxon>
        <taxon>Dikarya</taxon>
        <taxon>Basidiomycota</taxon>
        <taxon>Agaricomycotina</taxon>
        <taxon>Agaricomycetes</taxon>
        <taxon>Agaricomycetidae</taxon>
        <taxon>Agaricales</taxon>
        <taxon>Agaricineae</taxon>
        <taxon>Psathyrellaceae</taxon>
        <taxon>Ephemerocybe</taxon>
    </lineage>
</organism>
<dbReference type="EMBL" id="JACGCI010000020">
    <property type="protein sequence ID" value="KAF6758042.1"/>
    <property type="molecule type" value="Genomic_DNA"/>
</dbReference>
<dbReference type="Proteomes" id="UP000521943">
    <property type="component" value="Unassembled WGS sequence"/>
</dbReference>
<proteinExistence type="predicted"/>